<name>A0A1H2LAT2_9ACTO</name>
<gene>
    <name evidence="2" type="ORF">SAMN04489737_0127</name>
</gene>
<dbReference type="GeneID" id="65343886"/>
<sequence length="70" mass="7756">MQKFLTIADVAENLSVSAGQVRTLIKNGELAAIQVGGRGQWRISEQAVEDYIQASYEKARVKINADEFDN</sequence>
<dbReference type="InterPro" id="IPR009061">
    <property type="entry name" value="DNA-bd_dom_put_sf"/>
</dbReference>
<proteinExistence type="predicted"/>
<protein>
    <submittedName>
        <fullName evidence="2">DNA binding domain-containing protein, excisionase family</fullName>
    </submittedName>
</protein>
<dbReference type="STRING" id="131112.SAMN04489737_0127"/>
<keyword evidence="3" id="KW-1185">Reference proteome</keyword>
<dbReference type="AlphaFoldDB" id="A0A1H2LAT2"/>
<evidence type="ECO:0000313" key="2">
    <source>
        <dbReference type="EMBL" id="SDU77691.1"/>
    </source>
</evidence>
<dbReference type="Pfam" id="PF12728">
    <property type="entry name" value="HTH_17"/>
    <property type="match status" value="1"/>
</dbReference>
<dbReference type="NCBIfam" id="TIGR01764">
    <property type="entry name" value="excise"/>
    <property type="match status" value="1"/>
</dbReference>
<dbReference type="RefSeq" id="WP_172801281.1">
    <property type="nucleotide sequence ID" value="NZ_JABAPH010000022.1"/>
</dbReference>
<accession>A0A1H2LAT2</accession>
<dbReference type="SUPFAM" id="SSF46955">
    <property type="entry name" value="Putative DNA-binding domain"/>
    <property type="match status" value="1"/>
</dbReference>
<organism evidence="2 3">
    <name type="scientific">Arcanobacterium phocae</name>
    <dbReference type="NCBI Taxonomy" id="131112"/>
    <lineage>
        <taxon>Bacteria</taxon>
        <taxon>Bacillati</taxon>
        <taxon>Actinomycetota</taxon>
        <taxon>Actinomycetes</taxon>
        <taxon>Actinomycetales</taxon>
        <taxon>Actinomycetaceae</taxon>
        <taxon>Arcanobacterium</taxon>
    </lineage>
</organism>
<reference evidence="3" key="1">
    <citation type="submission" date="2016-10" db="EMBL/GenBank/DDBJ databases">
        <authorList>
            <person name="Varghese N."/>
            <person name="Submissions S."/>
        </authorList>
    </citation>
    <scope>NUCLEOTIDE SEQUENCE [LARGE SCALE GENOMIC DNA]</scope>
    <source>
        <strain evidence="3">DSM 10002</strain>
    </source>
</reference>
<dbReference type="GO" id="GO:0003677">
    <property type="term" value="F:DNA binding"/>
    <property type="evidence" value="ECO:0007669"/>
    <property type="project" value="InterPro"/>
</dbReference>
<evidence type="ECO:0000313" key="3">
    <source>
        <dbReference type="Proteomes" id="UP000214355"/>
    </source>
</evidence>
<dbReference type="InterPro" id="IPR041657">
    <property type="entry name" value="HTH_17"/>
</dbReference>
<feature type="domain" description="Helix-turn-helix" evidence="1">
    <location>
        <begin position="4"/>
        <end position="54"/>
    </location>
</feature>
<dbReference type="EMBL" id="LT629804">
    <property type="protein sequence ID" value="SDU77691.1"/>
    <property type="molecule type" value="Genomic_DNA"/>
</dbReference>
<dbReference type="InterPro" id="IPR010093">
    <property type="entry name" value="SinI_DNA-bd"/>
</dbReference>
<dbReference type="Proteomes" id="UP000214355">
    <property type="component" value="Chromosome I"/>
</dbReference>
<evidence type="ECO:0000259" key="1">
    <source>
        <dbReference type="Pfam" id="PF12728"/>
    </source>
</evidence>